<accession>A0A8S5TJY1</accession>
<evidence type="ECO:0000313" key="3">
    <source>
        <dbReference type="EMBL" id="DAF63098.1"/>
    </source>
</evidence>
<dbReference type="EMBL" id="BK032832">
    <property type="protein sequence ID" value="DAF63098.1"/>
    <property type="molecule type" value="Genomic_DNA"/>
</dbReference>
<keyword evidence="2" id="KW-0812">Transmembrane</keyword>
<keyword evidence="1" id="KW-0175">Coiled coil</keyword>
<evidence type="ECO:0000256" key="2">
    <source>
        <dbReference type="SAM" id="Phobius"/>
    </source>
</evidence>
<feature type="transmembrane region" description="Helical" evidence="2">
    <location>
        <begin position="268"/>
        <end position="286"/>
    </location>
</feature>
<sequence length="302" mass="34408">MTGEFVNKGESQSIINNFIMLLAESSYSMDDIKSKVEDSIIAIYKDPKFRHSYSQIFATIKTQIMPSDKYNIDFLSMNVETLYDLNDRDNGWGDEVKNKINKLCDHIMLETSRMGYFNNQFAQYQDLEKQLKDNTLSVRKTGKKLKDASKELTKAQATIDSLRSESVTVLSIFAAIMLAGIGGFSVLGNFVKAVSDISNYRFFITASFLGLILFNVVFMLIYMIARLTGKNIYTICTDSHKDINSDCVYSNCNNNCCGINRVRKRLPYIFWSNVILAAIIVISLFIEHVDLIKIMSYICSKR</sequence>
<proteinExistence type="predicted"/>
<protein>
    <submittedName>
        <fullName evidence="3">Uncharacterized protein</fullName>
    </submittedName>
</protein>
<reference evidence="3" key="1">
    <citation type="journal article" date="2021" name="Proc. Natl. Acad. Sci. U.S.A.">
        <title>A Catalog of Tens of Thousands of Viruses from Human Metagenomes Reveals Hidden Associations with Chronic Diseases.</title>
        <authorList>
            <person name="Tisza M.J."/>
            <person name="Buck C.B."/>
        </authorList>
    </citation>
    <scope>NUCLEOTIDE SEQUENCE</scope>
    <source>
        <strain evidence="3">Ct9dX1</strain>
    </source>
</reference>
<feature type="transmembrane region" description="Helical" evidence="2">
    <location>
        <begin position="202"/>
        <end position="225"/>
    </location>
</feature>
<feature type="coiled-coil region" evidence="1">
    <location>
        <begin position="138"/>
        <end position="165"/>
    </location>
</feature>
<name>A0A8S5TJY1_9CAUD</name>
<keyword evidence="2" id="KW-0472">Membrane</keyword>
<feature type="transmembrane region" description="Helical" evidence="2">
    <location>
        <begin position="167"/>
        <end position="190"/>
    </location>
</feature>
<evidence type="ECO:0000256" key="1">
    <source>
        <dbReference type="SAM" id="Coils"/>
    </source>
</evidence>
<organism evidence="3">
    <name type="scientific">Myoviridae sp. ct9dX1</name>
    <dbReference type="NCBI Taxonomy" id="2827665"/>
    <lineage>
        <taxon>Viruses</taxon>
        <taxon>Duplodnaviria</taxon>
        <taxon>Heunggongvirae</taxon>
        <taxon>Uroviricota</taxon>
        <taxon>Caudoviricetes</taxon>
    </lineage>
</organism>
<keyword evidence="2" id="KW-1133">Transmembrane helix</keyword>